<feature type="domain" description="Amidohydrolase-related" evidence="2">
    <location>
        <begin position="241"/>
        <end position="426"/>
    </location>
</feature>
<protein>
    <recommendedName>
        <fullName evidence="2">Amidohydrolase-related domain-containing protein</fullName>
    </recommendedName>
</protein>
<dbReference type="GO" id="GO:0016810">
    <property type="term" value="F:hydrolase activity, acting on carbon-nitrogen (but not peptide) bonds"/>
    <property type="evidence" value="ECO:0007669"/>
    <property type="project" value="InterPro"/>
</dbReference>
<proteinExistence type="predicted"/>
<evidence type="ECO:0000259" key="2">
    <source>
        <dbReference type="Pfam" id="PF01979"/>
    </source>
</evidence>
<dbReference type="PANTHER" id="PTHR43794">
    <property type="entry name" value="AMINOHYDROLASE SSNA-RELATED"/>
    <property type="match status" value="1"/>
</dbReference>
<evidence type="ECO:0000313" key="3">
    <source>
        <dbReference type="EMBL" id="KIW24247.1"/>
    </source>
</evidence>
<organism evidence="3 4">
    <name type="scientific">Cladophialophora immunda</name>
    <dbReference type="NCBI Taxonomy" id="569365"/>
    <lineage>
        <taxon>Eukaryota</taxon>
        <taxon>Fungi</taxon>
        <taxon>Dikarya</taxon>
        <taxon>Ascomycota</taxon>
        <taxon>Pezizomycotina</taxon>
        <taxon>Eurotiomycetes</taxon>
        <taxon>Chaetothyriomycetidae</taxon>
        <taxon>Chaetothyriales</taxon>
        <taxon>Herpotrichiellaceae</taxon>
        <taxon>Cladophialophora</taxon>
    </lineage>
</organism>
<name>A0A0D2AH90_9EURO</name>
<dbReference type="SUPFAM" id="SSF51338">
    <property type="entry name" value="Composite domain of metallo-dependent hydrolases"/>
    <property type="match status" value="1"/>
</dbReference>
<dbReference type="InterPro" id="IPR050287">
    <property type="entry name" value="MTA/SAH_deaminase"/>
</dbReference>
<accession>A0A0D2AH90</accession>
<reference evidence="3 4" key="1">
    <citation type="submission" date="2015-01" db="EMBL/GenBank/DDBJ databases">
        <title>The Genome Sequence of Cladophialophora immunda CBS83496.</title>
        <authorList>
            <consortium name="The Broad Institute Genomics Platform"/>
            <person name="Cuomo C."/>
            <person name="de Hoog S."/>
            <person name="Gorbushina A."/>
            <person name="Stielow B."/>
            <person name="Teixiera M."/>
            <person name="Abouelleil A."/>
            <person name="Chapman S.B."/>
            <person name="Priest M."/>
            <person name="Young S.K."/>
            <person name="Wortman J."/>
            <person name="Nusbaum C."/>
            <person name="Birren B."/>
        </authorList>
    </citation>
    <scope>NUCLEOTIDE SEQUENCE [LARGE SCALE GENOMIC DNA]</scope>
    <source>
        <strain evidence="3 4">CBS 83496</strain>
    </source>
</reference>
<dbReference type="AlphaFoldDB" id="A0A0D2AH90"/>
<keyword evidence="1" id="KW-0378">Hydrolase</keyword>
<dbReference type="Gene3D" id="3.20.20.140">
    <property type="entry name" value="Metal-dependent hydrolases"/>
    <property type="match status" value="1"/>
</dbReference>
<gene>
    <name evidence="3" type="ORF">PV07_09975</name>
</gene>
<dbReference type="GeneID" id="27349169"/>
<keyword evidence="4" id="KW-1185">Reference proteome</keyword>
<dbReference type="InterPro" id="IPR006680">
    <property type="entry name" value="Amidohydro-rel"/>
</dbReference>
<dbReference type="STRING" id="569365.A0A0D2AH90"/>
<dbReference type="OrthoDB" id="194468at2759"/>
<dbReference type="Pfam" id="PF01979">
    <property type="entry name" value="Amidohydro_1"/>
    <property type="match status" value="2"/>
</dbReference>
<dbReference type="VEuPathDB" id="FungiDB:PV07_09975"/>
<dbReference type="SUPFAM" id="SSF51556">
    <property type="entry name" value="Metallo-dependent hydrolases"/>
    <property type="match status" value="1"/>
</dbReference>
<dbReference type="HOGENOM" id="CLU_012358_11_3_1"/>
<dbReference type="RefSeq" id="XP_016244463.1">
    <property type="nucleotide sequence ID" value="XM_016397272.1"/>
</dbReference>
<dbReference type="EMBL" id="KN847045">
    <property type="protein sequence ID" value="KIW24247.1"/>
    <property type="molecule type" value="Genomic_DNA"/>
</dbReference>
<evidence type="ECO:0000313" key="4">
    <source>
        <dbReference type="Proteomes" id="UP000054466"/>
    </source>
</evidence>
<evidence type="ECO:0000256" key="1">
    <source>
        <dbReference type="ARBA" id="ARBA00022801"/>
    </source>
</evidence>
<dbReference type="InterPro" id="IPR032466">
    <property type="entry name" value="Metal_Hydrolase"/>
</dbReference>
<dbReference type="PANTHER" id="PTHR43794:SF11">
    <property type="entry name" value="AMIDOHYDROLASE-RELATED DOMAIN-CONTAINING PROTEIN"/>
    <property type="match status" value="1"/>
</dbReference>
<dbReference type="InterPro" id="IPR011059">
    <property type="entry name" value="Metal-dep_hydrolase_composite"/>
</dbReference>
<dbReference type="Proteomes" id="UP000054466">
    <property type="component" value="Unassembled WGS sequence"/>
</dbReference>
<sequence length="505" mass="54946">MATRKDILLKNGRVIVHGVDDTAKAILADVLVQGNKITQIEPHIAAPAGADVDLIDCTDKLVAPGFVDTHRHMYTIALRGRHGDDMLNDYLVRGILQSSNYEPNDIFWGQLAGSLECINAGTTTVVDHSHLNYGKEYPKAAIAATIASGLRSIYGYCFNIRVDSWHPFSLNPSFIAPWALENLQMIAQQRPLGDGRVTLGIAFDGWFLPKEILKPLFDKIRSLGIKHLTTHNSPSPPGVPTAVETMEAVGVLTPLSILAHANRLSQGDVALIKRCKAKVSSTPSLELQMAMGVPACFDETRDVQACSSLGIDCHNATLASIPAEMRMALQSSRGTFNDRILEKGKVPARVYKSVQEVYALGTISGARAIGMEDQIGSLAVGKTADIIVLDAVSPNMICGAQYDPVTAIVMHSTPADVVTTIIDGVVRKRNGRLEPVHVTPELRSWTRPQSTLLYWEDVIKEVLKSRDALQDKLDKIDYPTAKKAAMQAFGMDESIVVDVPPTSRL</sequence>
<dbReference type="Gene3D" id="2.30.40.10">
    <property type="entry name" value="Urease, subunit C, domain 1"/>
    <property type="match status" value="1"/>
</dbReference>
<feature type="domain" description="Amidohydrolase-related" evidence="2">
    <location>
        <begin position="62"/>
        <end position="157"/>
    </location>
</feature>